<feature type="compositionally biased region" description="Polar residues" evidence="1">
    <location>
        <begin position="839"/>
        <end position="853"/>
    </location>
</feature>
<accession>A0A9Q9AXS6</accession>
<gene>
    <name evidence="2" type="ORF">Slin15195_G070700</name>
</gene>
<feature type="compositionally biased region" description="Polar residues" evidence="1">
    <location>
        <begin position="480"/>
        <end position="489"/>
    </location>
</feature>
<name>A0A9Q9AXS6_9PEZI</name>
<proteinExistence type="predicted"/>
<feature type="compositionally biased region" description="Pro residues" evidence="1">
    <location>
        <begin position="1"/>
        <end position="12"/>
    </location>
</feature>
<feature type="compositionally biased region" description="Polar residues" evidence="1">
    <location>
        <begin position="810"/>
        <end position="825"/>
    </location>
</feature>
<feature type="region of interest" description="Disordered" evidence="1">
    <location>
        <begin position="863"/>
        <end position="882"/>
    </location>
</feature>
<protein>
    <submittedName>
        <fullName evidence="2">Uncharacterized protein</fullName>
    </submittedName>
</protein>
<dbReference type="EMBL" id="CP099422">
    <property type="protein sequence ID" value="USW53751.1"/>
    <property type="molecule type" value="Genomic_DNA"/>
</dbReference>
<feature type="region of interest" description="Disordered" evidence="1">
    <location>
        <begin position="713"/>
        <end position="853"/>
    </location>
</feature>
<feature type="region of interest" description="Disordered" evidence="1">
    <location>
        <begin position="315"/>
        <end position="382"/>
    </location>
</feature>
<feature type="compositionally biased region" description="Basic and acidic residues" evidence="1">
    <location>
        <begin position="14"/>
        <end position="23"/>
    </location>
</feature>
<organism evidence="2 3">
    <name type="scientific">Septoria linicola</name>
    <dbReference type="NCBI Taxonomy" id="215465"/>
    <lineage>
        <taxon>Eukaryota</taxon>
        <taxon>Fungi</taxon>
        <taxon>Dikarya</taxon>
        <taxon>Ascomycota</taxon>
        <taxon>Pezizomycotina</taxon>
        <taxon>Dothideomycetes</taxon>
        <taxon>Dothideomycetidae</taxon>
        <taxon>Mycosphaerellales</taxon>
        <taxon>Mycosphaerellaceae</taxon>
        <taxon>Septoria</taxon>
    </lineage>
</organism>
<dbReference type="Proteomes" id="UP001056384">
    <property type="component" value="Chromosome 5"/>
</dbReference>
<reference evidence="2" key="1">
    <citation type="submission" date="2022-06" db="EMBL/GenBank/DDBJ databases">
        <title>Complete genome sequences of two strains of the flax pathogen Septoria linicola.</title>
        <authorList>
            <person name="Lapalu N."/>
            <person name="Simon A."/>
            <person name="Demenou B."/>
            <person name="Paumier D."/>
            <person name="Guillot M.-P."/>
            <person name="Gout L."/>
            <person name="Valade R."/>
        </authorList>
    </citation>
    <scope>NUCLEOTIDE SEQUENCE</scope>
    <source>
        <strain evidence="2">SE15195</strain>
    </source>
</reference>
<sequence length="1060" mass="113499">MPSPERPAPTPPALDKERRHSMSSDRSLTATSDHSATPASPRQLSRRAASPTSRLLAQTHASAAKFTPTSLRRKPLPSPRPLSFSKIPRRDASLPTASTPATRWGARVAQRVNDAEESNRYARRTPSTSSTARHPASVDKPLPPKPIATLTSTASPSKDSRTLLDASERPLHRSVDGRTLEWPAINPSRRSVSAPEQQSIVTDDSTVPSSLPHKTSSSQALSELATSTHGRRLVSSSSGLSCRSSIPSFVSAEESVGRDVHSDTASVLDVTPHKSINESTSLDTTFPPRSHSLTLSIGDVTTSLTGAGSDAYVPPLPARAKDIHTPAPDSSKQASSTANFSRPHSTAASIKTSHSTPTSIGAGLSARQQKTASRIPLPGSTKAKLVSIHNQNPSLDTRAPVQGSPSFGARRLISPDALAVLELGTKRRLQRANTNGSVASDNSHFLPPPIRALRASSRSRSSSPAATVGASTDDEDEVTTPISQPSLPRSASMAKLTPPNPETDQYEPFPASPLDIHRTRRNPPSKSRHTKPLQTIPSQSALTEGIDMELPLTTNYSTVADRLSQAKRTSINPANPFIGATDTELRRELTFVRGQDDARVKSGLSGLDKEAKGVLDHTLGCLEGAATPPVKSVDPEQLNDLFGHLTWRSNRVPKTNTFIDNAAAAAMFVDRGSVSSEQIEASTRARVEHQKAIGQGRQDITAELPADEAEKAPIVTSTWSNSTPSALGDLSELSHKQQTSIGYPSAMQTPRTMAESTTPEAKTNSSAFASRTSSPTLGSSKHYQAHPRGSVRRARENLAERSGLSRPSVPVTSKKTTRAPTSVSRGTRRTEGSARGRDSNATSARTKSPYTANVIDTNLDRTSRTECTGKLTTEPRSRSKSRTVLAKINGFFSHKRDKKSQQIPIPALPSAELKKAPSMATIDVEIDNSEPFRRTPTPPVPAVPTNIPSQPELPRSPSRATNVSELSLSSIYEGTSSVVTLAEKLINKAKLAGSSRQKARLFGFAKVLNEVVLNAKEARISAETARQAAIEAEMSYQMTKKGLDMMEKLASSLVKSGIRH</sequence>
<feature type="compositionally biased region" description="Polar residues" evidence="1">
    <location>
        <begin position="328"/>
        <end position="359"/>
    </location>
</feature>
<feature type="compositionally biased region" description="Polar residues" evidence="1">
    <location>
        <begin position="188"/>
        <end position="228"/>
    </location>
</feature>
<feature type="compositionally biased region" description="Low complexity" evidence="1">
    <location>
        <begin position="454"/>
        <end position="466"/>
    </location>
</feature>
<evidence type="ECO:0000313" key="2">
    <source>
        <dbReference type="EMBL" id="USW53751.1"/>
    </source>
</evidence>
<feature type="compositionally biased region" description="Basic residues" evidence="1">
    <location>
        <begin position="518"/>
        <end position="531"/>
    </location>
</feature>
<evidence type="ECO:0000313" key="3">
    <source>
        <dbReference type="Proteomes" id="UP001056384"/>
    </source>
</evidence>
<feature type="compositionally biased region" description="Polar residues" evidence="1">
    <location>
        <begin position="24"/>
        <end position="43"/>
    </location>
</feature>
<feature type="compositionally biased region" description="Polar residues" evidence="1">
    <location>
        <begin position="736"/>
        <end position="782"/>
    </location>
</feature>
<evidence type="ECO:0000256" key="1">
    <source>
        <dbReference type="SAM" id="MobiDB-lite"/>
    </source>
</evidence>
<keyword evidence="3" id="KW-1185">Reference proteome</keyword>
<feature type="compositionally biased region" description="Basic and acidic residues" evidence="1">
    <location>
        <begin position="828"/>
        <end position="838"/>
    </location>
</feature>
<feature type="region of interest" description="Disordered" evidence="1">
    <location>
        <begin position="1"/>
        <end position="242"/>
    </location>
</feature>
<feature type="compositionally biased region" description="Polar residues" evidence="1">
    <location>
        <begin position="715"/>
        <end position="725"/>
    </location>
</feature>
<feature type="compositionally biased region" description="Polar residues" evidence="1">
    <location>
        <begin position="50"/>
        <end position="61"/>
    </location>
</feature>
<feature type="region of interest" description="Disordered" evidence="1">
    <location>
        <begin position="454"/>
        <end position="539"/>
    </location>
</feature>
<dbReference type="AlphaFoldDB" id="A0A9Q9AXS6"/>
<feature type="compositionally biased region" description="Basic and acidic residues" evidence="1">
    <location>
        <begin position="158"/>
        <end position="179"/>
    </location>
</feature>
<feature type="region of interest" description="Disordered" evidence="1">
    <location>
        <begin position="927"/>
        <end position="961"/>
    </location>
</feature>
<feature type="compositionally biased region" description="Basic residues" evidence="1">
    <location>
        <begin position="783"/>
        <end position="792"/>
    </location>
</feature>